<dbReference type="Proteomes" id="UP000887565">
    <property type="component" value="Unplaced"/>
</dbReference>
<proteinExistence type="predicted"/>
<organism evidence="1 2">
    <name type="scientific">Romanomermis culicivorax</name>
    <name type="common">Nematode worm</name>
    <dbReference type="NCBI Taxonomy" id="13658"/>
    <lineage>
        <taxon>Eukaryota</taxon>
        <taxon>Metazoa</taxon>
        <taxon>Ecdysozoa</taxon>
        <taxon>Nematoda</taxon>
        <taxon>Enoplea</taxon>
        <taxon>Dorylaimia</taxon>
        <taxon>Mermithida</taxon>
        <taxon>Mermithoidea</taxon>
        <taxon>Mermithidae</taxon>
        <taxon>Romanomermis</taxon>
    </lineage>
</organism>
<accession>A0A915L5G2</accession>
<sequence length="109" mass="12219">SCLYETAAQTKVESALSVYDDILREDVTSTGRNMTALETSISDQRSPLLHVIRSKTIMDATRKKVLNESKDYLEAKNSKSKTGSQGVSEPTYSYMDCVVLKQSSQYRIK</sequence>
<reference evidence="2" key="1">
    <citation type="submission" date="2022-11" db="UniProtKB">
        <authorList>
            <consortium name="WormBaseParasite"/>
        </authorList>
    </citation>
    <scope>IDENTIFICATION</scope>
</reference>
<dbReference type="AlphaFoldDB" id="A0A915L5G2"/>
<evidence type="ECO:0000313" key="2">
    <source>
        <dbReference type="WBParaSite" id="nRc.2.0.1.t46279-RA"/>
    </source>
</evidence>
<evidence type="ECO:0000313" key="1">
    <source>
        <dbReference type="Proteomes" id="UP000887565"/>
    </source>
</evidence>
<dbReference type="WBParaSite" id="nRc.2.0.1.t46279-RA">
    <property type="protein sequence ID" value="nRc.2.0.1.t46279-RA"/>
    <property type="gene ID" value="nRc.2.0.1.g46279"/>
</dbReference>
<keyword evidence="1" id="KW-1185">Reference proteome</keyword>
<name>A0A915L5G2_ROMCU</name>
<protein>
    <submittedName>
        <fullName evidence="2">Uncharacterized protein</fullName>
    </submittedName>
</protein>